<name>A0A1Y6HHK6_9XANT</name>
<keyword evidence="4" id="KW-1185">Reference proteome</keyword>
<dbReference type="STRING" id="48664.BER92_01690"/>
<dbReference type="AlphaFoldDB" id="A0A1Y6HHK6"/>
<evidence type="ECO:0000256" key="1">
    <source>
        <dbReference type="SAM" id="Phobius"/>
    </source>
</evidence>
<evidence type="ECO:0000313" key="3">
    <source>
        <dbReference type="EMBL" id="SMR01667.1"/>
    </source>
</evidence>
<feature type="transmembrane region" description="Helical" evidence="1">
    <location>
        <begin position="93"/>
        <end position="112"/>
    </location>
</feature>
<dbReference type="eggNOG" id="COG4648">
    <property type="taxonomic scope" value="Bacteria"/>
</dbReference>
<reference evidence="3 5" key="2">
    <citation type="submission" date="2017-05" db="EMBL/GenBank/DDBJ databases">
        <authorList>
            <person name="Song R."/>
            <person name="Chenine A.L."/>
            <person name="Ruprecht R.M."/>
        </authorList>
    </citation>
    <scope>NUCLEOTIDE SEQUENCE [LARGE SCALE GENOMIC DNA]</scope>
    <source>
        <strain evidence="3">PD5205</strain>
    </source>
</reference>
<gene>
    <name evidence="3" type="ORF">PD5205_00347</name>
    <name evidence="2" type="ORF">PD885_03662</name>
</gene>
<dbReference type="Proteomes" id="UP000195877">
    <property type="component" value="Chromosome 1"/>
</dbReference>
<reference evidence="2 4" key="1">
    <citation type="submission" date="2017-05" db="EMBL/GenBank/DDBJ databases">
        <authorList>
            <person name="Blom J."/>
        </authorList>
    </citation>
    <scope>NUCLEOTIDE SEQUENCE [LARGE SCALE GENOMIC DNA]</scope>
    <source>
        <strain evidence="2">PD885</strain>
    </source>
</reference>
<feature type="transmembrane region" description="Helical" evidence="1">
    <location>
        <begin position="21"/>
        <end position="40"/>
    </location>
</feature>
<keyword evidence="1" id="KW-0812">Transmembrane</keyword>
<keyword evidence="1" id="KW-0472">Membrane</keyword>
<sequence length="248" mass="27187">MSKPTRPSEVSTSAPSDAPPWVLGLGVLLALAYSPLAHWANASHRPDLAVIAGGLLVLMVLIEPIAARRAWAWALALLTLAGLGALWRSPYAMLLLAAPPVVFTGGIAWFFGRSLRRGRTPLITCIVEGLYRRAGMPISPEQYRYTRRLTLAWALLLCGLTLVNLVLGLCAEPSGVLVQLGSASPLPISDARASLFANLLAYSVVGGFFVAEYLLRGRWFPQRPYRNLPDFLRQMARLGPEFWRDLLR</sequence>
<feature type="transmembrane region" description="Helical" evidence="1">
    <location>
        <begin position="46"/>
        <end position="63"/>
    </location>
</feature>
<dbReference type="EMBL" id="LT853882">
    <property type="protein sequence ID" value="SMR00883.1"/>
    <property type="molecule type" value="Genomic_DNA"/>
</dbReference>
<evidence type="ECO:0000313" key="4">
    <source>
        <dbReference type="Proteomes" id="UP000195877"/>
    </source>
</evidence>
<dbReference type="OrthoDB" id="6023795at2"/>
<accession>A0A1Y6HHK6</accession>
<keyword evidence="1" id="KW-1133">Transmembrane helix</keyword>
<organism evidence="3 5">
    <name type="scientific">Xanthomonas fragariae</name>
    <dbReference type="NCBI Taxonomy" id="48664"/>
    <lineage>
        <taxon>Bacteria</taxon>
        <taxon>Pseudomonadati</taxon>
        <taxon>Pseudomonadota</taxon>
        <taxon>Gammaproteobacteria</taxon>
        <taxon>Lysobacterales</taxon>
        <taxon>Lysobacteraceae</taxon>
        <taxon>Xanthomonas</taxon>
    </lineage>
</organism>
<evidence type="ECO:0000313" key="2">
    <source>
        <dbReference type="EMBL" id="SMR00883.1"/>
    </source>
</evidence>
<proteinExistence type="predicted"/>
<protein>
    <submittedName>
        <fullName evidence="3">Ketosynthase</fullName>
    </submittedName>
</protein>
<feature type="transmembrane region" description="Helical" evidence="1">
    <location>
        <begin position="195"/>
        <end position="215"/>
    </location>
</feature>
<dbReference type="KEGG" id="xfr:BER92_01690"/>
<dbReference type="Proteomes" id="UP000195953">
    <property type="component" value="Chromosome 1"/>
</dbReference>
<evidence type="ECO:0000313" key="5">
    <source>
        <dbReference type="Proteomes" id="UP000195953"/>
    </source>
</evidence>
<feature type="transmembrane region" description="Helical" evidence="1">
    <location>
        <begin position="151"/>
        <end position="175"/>
    </location>
</feature>
<dbReference type="EMBL" id="LT853885">
    <property type="protein sequence ID" value="SMR01667.1"/>
    <property type="molecule type" value="Genomic_DNA"/>
</dbReference>